<evidence type="ECO:0000313" key="7">
    <source>
        <dbReference type="Proteomes" id="UP000654345"/>
    </source>
</evidence>
<comment type="subcellular location">
    <subcellularLocation>
        <location evidence="1">Cell envelope</location>
    </subcellularLocation>
</comment>
<dbReference type="CDD" id="cd01536">
    <property type="entry name" value="PBP1_ABC_sugar_binding-like"/>
    <property type="match status" value="1"/>
</dbReference>
<evidence type="ECO:0000256" key="2">
    <source>
        <dbReference type="ARBA" id="ARBA00007639"/>
    </source>
</evidence>
<organism evidence="6 7">
    <name type="scientific">Ktedonobacter robiniae</name>
    <dbReference type="NCBI Taxonomy" id="2778365"/>
    <lineage>
        <taxon>Bacteria</taxon>
        <taxon>Bacillati</taxon>
        <taxon>Chloroflexota</taxon>
        <taxon>Ktedonobacteria</taxon>
        <taxon>Ktedonobacterales</taxon>
        <taxon>Ktedonobacteraceae</taxon>
        <taxon>Ktedonobacter</taxon>
    </lineage>
</organism>
<sequence>MTSKFASRLRALGVLVILATLALAGCGGSTTAGSSSGGTLAPGDSFKLGVSLTFNNTDFWTNYISYETKFASQYKATLIGPLVANNDAAKQITDIRTLIQEGAQALIVNPVDSAAIAPALDYAASKHIPVISVDVAPSTGKVFMIVRADNVLYGQNSCKYIATHASGSGGHIAILEGDLASLNGKDRTDGCTQVIKSNYPQFKTVEYATKWDTPTAVNDAKTALSTYPDLQGIYVEWGAPEDGILAAEQAAGKFTSVGGSSHIVLVGNDGVPHEHALIRSNKLDATISQPANAYAQYAVFYARAALEGKTYSAGQSTDHKSTIVSLQGNLEDALPAPIVDKTNVGDPNLWGNAKSTS</sequence>
<protein>
    <submittedName>
        <fullName evidence="6">ABC transporter substrate-binding protein</fullName>
    </submittedName>
</protein>
<keyword evidence="3 4" id="KW-0732">Signal</keyword>
<dbReference type="Pfam" id="PF13407">
    <property type="entry name" value="Peripla_BP_4"/>
    <property type="match status" value="1"/>
</dbReference>
<comment type="caution">
    <text evidence="6">The sequence shown here is derived from an EMBL/GenBank/DDBJ whole genome shotgun (WGS) entry which is preliminary data.</text>
</comment>
<dbReference type="PANTHER" id="PTHR46847:SF1">
    <property type="entry name" value="D-ALLOSE-BINDING PERIPLASMIC PROTEIN-RELATED"/>
    <property type="match status" value="1"/>
</dbReference>
<dbReference type="Proteomes" id="UP000654345">
    <property type="component" value="Unassembled WGS sequence"/>
</dbReference>
<accession>A0ABQ3UGA0</accession>
<evidence type="ECO:0000256" key="1">
    <source>
        <dbReference type="ARBA" id="ARBA00004196"/>
    </source>
</evidence>
<keyword evidence="7" id="KW-1185">Reference proteome</keyword>
<dbReference type="EMBL" id="BNJG01000001">
    <property type="protein sequence ID" value="GHO51741.1"/>
    <property type="molecule type" value="Genomic_DNA"/>
</dbReference>
<name>A0ABQ3UGA0_9CHLR</name>
<evidence type="ECO:0000313" key="6">
    <source>
        <dbReference type="EMBL" id="GHO51741.1"/>
    </source>
</evidence>
<dbReference type="InterPro" id="IPR025997">
    <property type="entry name" value="SBP_2_dom"/>
</dbReference>
<dbReference type="Gene3D" id="3.40.50.2300">
    <property type="match status" value="2"/>
</dbReference>
<dbReference type="PANTHER" id="PTHR46847">
    <property type="entry name" value="D-ALLOSE-BINDING PERIPLASMIC PROTEIN-RELATED"/>
    <property type="match status" value="1"/>
</dbReference>
<evidence type="ECO:0000256" key="3">
    <source>
        <dbReference type="ARBA" id="ARBA00022729"/>
    </source>
</evidence>
<comment type="similarity">
    <text evidence="2">Belongs to the bacterial solute-binding protein 2 family.</text>
</comment>
<feature type="domain" description="Periplasmic binding protein" evidence="5">
    <location>
        <begin position="49"/>
        <end position="309"/>
    </location>
</feature>
<proteinExistence type="inferred from homology"/>
<feature type="signal peptide" evidence="4">
    <location>
        <begin position="1"/>
        <end position="24"/>
    </location>
</feature>
<dbReference type="PROSITE" id="PS51257">
    <property type="entry name" value="PROKAR_LIPOPROTEIN"/>
    <property type="match status" value="1"/>
</dbReference>
<dbReference type="RefSeq" id="WP_201368717.1">
    <property type="nucleotide sequence ID" value="NZ_BNJG01000001.1"/>
</dbReference>
<gene>
    <name evidence="6" type="ORF">KSB_02160</name>
</gene>
<dbReference type="InterPro" id="IPR028082">
    <property type="entry name" value="Peripla_BP_I"/>
</dbReference>
<evidence type="ECO:0000256" key="4">
    <source>
        <dbReference type="SAM" id="SignalP"/>
    </source>
</evidence>
<dbReference type="SUPFAM" id="SSF53822">
    <property type="entry name" value="Periplasmic binding protein-like I"/>
    <property type="match status" value="1"/>
</dbReference>
<reference evidence="6 7" key="1">
    <citation type="journal article" date="2021" name="Int. J. Syst. Evol. Microbiol.">
        <title>Reticulibacter mediterranei gen. nov., sp. nov., within the new family Reticulibacteraceae fam. nov., and Ktedonospora formicarum gen. nov., sp. nov., Ktedonobacter robiniae sp. nov., Dictyobacter formicarum sp. nov. and Dictyobacter arantiisoli sp. nov., belonging to the class Ktedonobacteria.</title>
        <authorList>
            <person name="Yabe S."/>
            <person name="Zheng Y."/>
            <person name="Wang C.M."/>
            <person name="Sakai Y."/>
            <person name="Abe K."/>
            <person name="Yokota A."/>
            <person name="Donadio S."/>
            <person name="Cavaletti L."/>
            <person name="Monciardini P."/>
        </authorList>
    </citation>
    <scope>NUCLEOTIDE SEQUENCE [LARGE SCALE GENOMIC DNA]</scope>
    <source>
        <strain evidence="6 7">SOSP1-30</strain>
    </source>
</reference>
<evidence type="ECO:0000259" key="5">
    <source>
        <dbReference type="Pfam" id="PF13407"/>
    </source>
</evidence>
<feature type="chain" id="PRO_5046416683" evidence="4">
    <location>
        <begin position="25"/>
        <end position="357"/>
    </location>
</feature>